<protein>
    <submittedName>
        <fullName evidence="1">Uncharacterized protein</fullName>
    </submittedName>
</protein>
<name>A0AAV2FSV4_9ROSI</name>
<sequence length="187" mass="21035">MALEEELDSSNPRSMLHRAHGMTTFTPATAAQPGIRMHKLVFYRSGRHNLQHVDGGKYTNSQPPSFKESRVPKLSWSFMWKMGAYDSSCHLGCKGFKQNASSSSVLLKFAGRTEPFLSCYPTLIDPDTRLESQDQLQLKFTWPKSGPAKDGGGCSEVWTIILPQLESTFDDLFWQDSNHVLSCSDRN</sequence>
<proteinExistence type="predicted"/>
<evidence type="ECO:0000313" key="1">
    <source>
        <dbReference type="EMBL" id="CAL1401072.1"/>
    </source>
</evidence>
<dbReference type="AlphaFoldDB" id="A0AAV2FSV4"/>
<accession>A0AAV2FSV4</accession>
<gene>
    <name evidence="1" type="ORF">LTRI10_LOCUS41152</name>
</gene>
<keyword evidence="2" id="KW-1185">Reference proteome</keyword>
<evidence type="ECO:0000313" key="2">
    <source>
        <dbReference type="Proteomes" id="UP001497516"/>
    </source>
</evidence>
<dbReference type="EMBL" id="OZ034820">
    <property type="protein sequence ID" value="CAL1401072.1"/>
    <property type="molecule type" value="Genomic_DNA"/>
</dbReference>
<organism evidence="1 2">
    <name type="scientific">Linum trigynum</name>
    <dbReference type="NCBI Taxonomy" id="586398"/>
    <lineage>
        <taxon>Eukaryota</taxon>
        <taxon>Viridiplantae</taxon>
        <taxon>Streptophyta</taxon>
        <taxon>Embryophyta</taxon>
        <taxon>Tracheophyta</taxon>
        <taxon>Spermatophyta</taxon>
        <taxon>Magnoliopsida</taxon>
        <taxon>eudicotyledons</taxon>
        <taxon>Gunneridae</taxon>
        <taxon>Pentapetalae</taxon>
        <taxon>rosids</taxon>
        <taxon>fabids</taxon>
        <taxon>Malpighiales</taxon>
        <taxon>Linaceae</taxon>
        <taxon>Linum</taxon>
    </lineage>
</organism>
<reference evidence="1 2" key="1">
    <citation type="submission" date="2024-04" db="EMBL/GenBank/DDBJ databases">
        <authorList>
            <person name="Fracassetti M."/>
        </authorList>
    </citation>
    <scope>NUCLEOTIDE SEQUENCE [LARGE SCALE GENOMIC DNA]</scope>
</reference>
<dbReference type="Proteomes" id="UP001497516">
    <property type="component" value="Chromosome 7"/>
</dbReference>